<dbReference type="EMBL" id="JBAMIC010000001">
    <property type="protein sequence ID" value="KAK7114152.1"/>
    <property type="molecule type" value="Genomic_DNA"/>
</dbReference>
<accession>A0AAN9GMJ4</accession>
<keyword evidence="2" id="KW-0040">ANK repeat</keyword>
<reference evidence="4 5" key="1">
    <citation type="submission" date="2024-02" db="EMBL/GenBank/DDBJ databases">
        <title>Chromosome-scale genome assembly of the rough periwinkle Littorina saxatilis.</title>
        <authorList>
            <person name="De Jode A."/>
            <person name="Faria R."/>
            <person name="Formenti G."/>
            <person name="Sims Y."/>
            <person name="Smith T.P."/>
            <person name="Tracey A."/>
            <person name="Wood J.M.D."/>
            <person name="Zagrodzka Z.B."/>
            <person name="Johannesson K."/>
            <person name="Butlin R.K."/>
            <person name="Leder E.H."/>
        </authorList>
    </citation>
    <scope>NUCLEOTIDE SEQUENCE [LARGE SCALE GENOMIC DNA]</scope>
    <source>
        <strain evidence="4">Snail1</strain>
        <tissue evidence="4">Muscle</tissue>
    </source>
</reference>
<evidence type="ECO:0008006" key="6">
    <source>
        <dbReference type="Google" id="ProtNLM"/>
    </source>
</evidence>
<dbReference type="PRINTS" id="PR01415">
    <property type="entry name" value="ANKYRIN"/>
</dbReference>
<evidence type="ECO:0000313" key="5">
    <source>
        <dbReference type="Proteomes" id="UP001374579"/>
    </source>
</evidence>
<dbReference type="PROSITE" id="PS50297">
    <property type="entry name" value="ANK_REP_REGION"/>
    <property type="match status" value="4"/>
</dbReference>
<dbReference type="InterPro" id="IPR002110">
    <property type="entry name" value="Ankyrin_rpt"/>
</dbReference>
<feature type="compositionally biased region" description="Basic residues" evidence="3">
    <location>
        <begin position="48"/>
        <end position="67"/>
    </location>
</feature>
<evidence type="ECO:0000256" key="3">
    <source>
        <dbReference type="SAM" id="MobiDB-lite"/>
    </source>
</evidence>
<evidence type="ECO:0000256" key="1">
    <source>
        <dbReference type="ARBA" id="ARBA00022737"/>
    </source>
</evidence>
<feature type="region of interest" description="Disordered" evidence="3">
    <location>
        <begin position="616"/>
        <end position="660"/>
    </location>
</feature>
<gene>
    <name evidence="4" type="ORF">V1264_000261</name>
</gene>
<dbReference type="PANTHER" id="PTHR24179">
    <property type="entry name" value="PROTEIN PHOSPHATASE 1 REGULATORY SUBUNIT 12"/>
    <property type="match status" value="1"/>
</dbReference>
<protein>
    <recommendedName>
        <fullName evidence="6">Protein phosphatase 1 regulatory subunit 16A</fullName>
    </recommendedName>
</protein>
<keyword evidence="5" id="KW-1185">Reference proteome</keyword>
<dbReference type="SMART" id="SM00248">
    <property type="entry name" value="ANK"/>
    <property type="match status" value="5"/>
</dbReference>
<feature type="compositionally biased region" description="Basic and acidic residues" evidence="3">
    <location>
        <begin position="37"/>
        <end position="47"/>
    </location>
</feature>
<feature type="repeat" description="ANK" evidence="2">
    <location>
        <begin position="107"/>
        <end position="139"/>
    </location>
</feature>
<dbReference type="GO" id="GO:0017020">
    <property type="term" value="F:myosin phosphatase regulator activity"/>
    <property type="evidence" value="ECO:0007669"/>
    <property type="project" value="TreeGrafter"/>
</dbReference>
<dbReference type="GO" id="GO:0004857">
    <property type="term" value="F:enzyme inhibitor activity"/>
    <property type="evidence" value="ECO:0007669"/>
    <property type="project" value="TreeGrafter"/>
</dbReference>
<evidence type="ECO:0000313" key="4">
    <source>
        <dbReference type="EMBL" id="KAK7114152.1"/>
    </source>
</evidence>
<dbReference type="FunFam" id="1.25.40.20:FF:000198">
    <property type="entry name" value="Myosin binding subunit, isoform P"/>
    <property type="match status" value="1"/>
</dbReference>
<organism evidence="4 5">
    <name type="scientific">Littorina saxatilis</name>
    <dbReference type="NCBI Taxonomy" id="31220"/>
    <lineage>
        <taxon>Eukaryota</taxon>
        <taxon>Metazoa</taxon>
        <taxon>Spiralia</taxon>
        <taxon>Lophotrochozoa</taxon>
        <taxon>Mollusca</taxon>
        <taxon>Gastropoda</taxon>
        <taxon>Caenogastropoda</taxon>
        <taxon>Littorinimorpha</taxon>
        <taxon>Littorinoidea</taxon>
        <taxon>Littorinidae</taxon>
        <taxon>Littorina</taxon>
    </lineage>
</organism>
<dbReference type="Pfam" id="PF12796">
    <property type="entry name" value="Ank_2"/>
    <property type="match status" value="2"/>
</dbReference>
<feature type="repeat" description="ANK" evidence="2">
    <location>
        <begin position="140"/>
        <end position="172"/>
    </location>
</feature>
<feature type="compositionally biased region" description="Basic residues" evidence="3">
    <location>
        <begin position="23"/>
        <end position="32"/>
    </location>
</feature>
<sequence>MEHYELVQEMGSVERMTTQDRLKHARKRRTQQLKKFGQYERQLDKESTKKKKNQDKNAQQKRPKKSNKGRVIFAPNIALLEAAARNDLTEVKRLLESGVSPDVTNEDGLTALHQCCIDDSEEMMKLLLDYNANVNACDTEMWTPLHAAATCGHVTLCKHLIDRGAELLAVNADGNMPYDICEDEVTLDHIETEMAKRGITQEQIDMTRLATEHQMLSDLKEHASKGGDLEVLDNHGATMLHVAAANGYIEVAEFLLDNHVSVDTRDNESWQPVHAAAYWAQQDVLELLVESGADLDSKTKNGETAFDLADDPDLKQRILDLKDEIESKRSIRQQRQGSQRKHRVSSRNLNLRGHTTEFQSIGRLAQSSDSLYSSNTSLNLKTNVSTSMRRSSMRGDKSQLFKKEQKEEALHFGLNLMHDEELLMEAEEDQENLRPTDLDEVNIVVTSDDDSRQQPSPPASKPDTLDGTAPSALPTAGVTTININRPTPKPRSVNNPDSLSKSTGAKAKPLAPSNSNRPNQPQQQRQSSPANQRREDPTKQSNGQNAVQVADSQNASVQNASSDDEQTPPQSPPPHPGATHERRQSGSTLSDLKKHRSNSRENLLDQAVQNMFLDSVSGGRQQRPNPSGGGSPVQGRAPVDKAKNGHNNNNNAVHYNPADGQLRRYVAPTNAPVVGDDDKQNCCVIL</sequence>
<name>A0AAN9GMJ4_9CAEN</name>
<feature type="compositionally biased region" description="Polar residues" evidence="3">
    <location>
        <begin position="539"/>
        <end position="561"/>
    </location>
</feature>
<feature type="compositionally biased region" description="Polar residues" evidence="3">
    <location>
        <begin position="492"/>
        <end position="503"/>
    </location>
</feature>
<dbReference type="PANTHER" id="PTHR24179:SF29">
    <property type="entry name" value="LD46604P"/>
    <property type="match status" value="1"/>
</dbReference>
<proteinExistence type="predicted"/>
<feature type="region of interest" description="Disordered" evidence="3">
    <location>
        <begin position="328"/>
        <end position="352"/>
    </location>
</feature>
<dbReference type="Proteomes" id="UP001374579">
    <property type="component" value="Unassembled WGS sequence"/>
</dbReference>
<dbReference type="SUPFAM" id="SSF48403">
    <property type="entry name" value="Ankyrin repeat"/>
    <property type="match status" value="1"/>
</dbReference>
<dbReference type="InterPro" id="IPR051226">
    <property type="entry name" value="PP1_Regulatory_Subunit"/>
</dbReference>
<dbReference type="PROSITE" id="PS50088">
    <property type="entry name" value="ANK_REPEAT"/>
    <property type="match status" value="4"/>
</dbReference>
<feature type="region of interest" description="Disordered" evidence="3">
    <location>
        <begin position="446"/>
        <end position="598"/>
    </location>
</feature>
<feature type="repeat" description="ANK" evidence="2">
    <location>
        <begin position="235"/>
        <end position="267"/>
    </location>
</feature>
<dbReference type="AlphaFoldDB" id="A0AAN9GMJ4"/>
<dbReference type="Gene3D" id="1.25.40.20">
    <property type="entry name" value="Ankyrin repeat-containing domain"/>
    <property type="match status" value="2"/>
</dbReference>
<dbReference type="InterPro" id="IPR036770">
    <property type="entry name" value="Ankyrin_rpt-contain_sf"/>
</dbReference>
<keyword evidence="1" id="KW-0677">Repeat</keyword>
<dbReference type="GO" id="GO:0005737">
    <property type="term" value="C:cytoplasm"/>
    <property type="evidence" value="ECO:0007669"/>
    <property type="project" value="TreeGrafter"/>
</dbReference>
<feature type="repeat" description="ANK" evidence="2">
    <location>
        <begin position="268"/>
        <end position="300"/>
    </location>
</feature>
<feature type="compositionally biased region" description="Low complexity" evidence="3">
    <location>
        <begin position="511"/>
        <end position="531"/>
    </location>
</feature>
<feature type="region of interest" description="Disordered" evidence="3">
    <location>
        <begin position="1"/>
        <end position="67"/>
    </location>
</feature>
<evidence type="ECO:0000256" key="2">
    <source>
        <dbReference type="PROSITE-ProRule" id="PRU00023"/>
    </source>
</evidence>
<comment type="caution">
    <text evidence="4">The sequence shown here is derived from an EMBL/GenBank/DDBJ whole genome shotgun (WGS) entry which is preliminary data.</text>
</comment>